<feature type="compositionally biased region" description="Pro residues" evidence="1">
    <location>
        <begin position="183"/>
        <end position="203"/>
    </location>
</feature>
<evidence type="ECO:0000256" key="1">
    <source>
        <dbReference type="SAM" id="MobiDB-lite"/>
    </source>
</evidence>
<dbReference type="AlphaFoldDB" id="A0A811YC83"/>
<dbReference type="EMBL" id="CAJHUB010000673">
    <property type="protein sequence ID" value="CAD7674644.1"/>
    <property type="molecule type" value="Genomic_DNA"/>
</dbReference>
<feature type="region of interest" description="Disordered" evidence="1">
    <location>
        <begin position="1"/>
        <end position="227"/>
    </location>
</feature>
<comment type="caution">
    <text evidence="2">The sequence shown here is derived from an EMBL/GenBank/DDBJ whole genome shotgun (WGS) entry which is preliminary data.</text>
</comment>
<protein>
    <submittedName>
        <fullName evidence="2">(raccoon dog) hypothetical protein</fullName>
    </submittedName>
</protein>
<organism evidence="2 3">
    <name type="scientific">Nyctereutes procyonoides</name>
    <name type="common">Raccoon dog</name>
    <name type="synonym">Canis procyonoides</name>
    <dbReference type="NCBI Taxonomy" id="34880"/>
    <lineage>
        <taxon>Eukaryota</taxon>
        <taxon>Metazoa</taxon>
        <taxon>Chordata</taxon>
        <taxon>Craniata</taxon>
        <taxon>Vertebrata</taxon>
        <taxon>Euteleostomi</taxon>
        <taxon>Mammalia</taxon>
        <taxon>Eutheria</taxon>
        <taxon>Laurasiatheria</taxon>
        <taxon>Carnivora</taxon>
        <taxon>Caniformia</taxon>
        <taxon>Canidae</taxon>
        <taxon>Nyctereutes</taxon>
    </lineage>
</organism>
<feature type="compositionally biased region" description="Pro residues" evidence="1">
    <location>
        <begin position="151"/>
        <end position="167"/>
    </location>
</feature>
<name>A0A811YC83_NYCPR</name>
<keyword evidence="3" id="KW-1185">Reference proteome</keyword>
<evidence type="ECO:0000313" key="2">
    <source>
        <dbReference type="EMBL" id="CAD7674644.1"/>
    </source>
</evidence>
<reference evidence="2" key="1">
    <citation type="submission" date="2020-12" db="EMBL/GenBank/DDBJ databases">
        <authorList>
            <consortium name="Molecular Ecology Group"/>
        </authorList>
    </citation>
    <scope>NUCLEOTIDE SEQUENCE</scope>
    <source>
        <strain evidence="2">TBG_1078</strain>
    </source>
</reference>
<dbReference type="Proteomes" id="UP000645828">
    <property type="component" value="Unassembled WGS sequence"/>
</dbReference>
<gene>
    <name evidence="2" type="ORF">NYPRO_LOCUS7439</name>
</gene>
<accession>A0A811YC83</accession>
<proteinExistence type="predicted"/>
<feature type="compositionally biased region" description="Gly residues" evidence="1">
    <location>
        <begin position="206"/>
        <end position="220"/>
    </location>
</feature>
<sequence length="227" mass="23078">MGQRLPPHKSTPSQSCYRGVQGRTESLARGRRVAATASPTPRRASPRGLPATAPAREGPLPRRPPPPGRHCSCTGPRSRGRPGRRCSCGGSQAPLPQPAALRTREAPPQLHGPGARPAPQLHRPRGGGAGGRGAEPASPHPARPRSCGGPVPAPGLPQLRRPPPPQPLRAHKLNSTRGGAPGPARPPPAPARPGPHSWRPPPARGAGRGGGAGSGAGAGAGTHTERP</sequence>
<evidence type="ECO:0000313" key="3">
    <source>
        <dbReference type="Proteomes" id="UP000645828"/>
    </source>
</evidence>